<dbReference type="RefSeq" id="WP_111222666.1">
    <property type="nucleotide sequence ID" value="NZ_CP117255.1"/>
</dbReference>
<dbReference type="Proteomes" id="UP000249499">
    <property type="component" value="Chromosome"/>
</dbReference>
<protein>
    <submittedName>
        <fullName evidence="1">BrnT family toxin</fullName>
    </submittedName>
</protein>
<dbReference type="Gene3D" id="3.10.450.530">
    <property type="entry name" value="Ribonuclease toxin, BrnT, of type II toxin-antitoxin system"/>
    <property type="match status" value="1"/>
</dbReference>
<dbReference type="AlphaFoldDB" id="A0AAF1KVH6"/>
<evidence type="ECO:0000313" key="2">
    <source>
        <dbReference type="Proteomes" id="UP000249499"/>
    </source>
</evidence>
<reference evidence="2" key="2">
    <citation type="journal article" date="2023" name="MicrobiologyOpen">
        <title>Genomics of the tumorigenes clade of the family Rhizobiaceae and description of Rhizobium rhododendri sp. nov.</title>
        <authorList>
            <person name="Kuzmanovic N."/>
            <person name="diCenzo G.C."/>
            <person name="Bunk B."/>
            <person name="Sproeer C."/>
            <person name="Fruehling A."/>
            <person name="Neumann-Schaal M."/>
            <person name="Overmann J."/>
            <person name="Smalla K."/>
        </authorList>
    </citation>
    <scope>NUCLEOTIDE SEQUENCE [LARGE SCALE GENOMIC DNA]</scope>
    <source>
        <strain evidence="2">1078</strain>
    </source>
</reference>
<proteinExistence type="predicted"/>
<organism evidence="1 2">
    <name type="scientific">Rhizobium tumorigenes</name>
    <dbReference type="NCBI Taxonomy" id="2041385"/>
    <lineage>
        <taxon>Bacteria</taxon>
        <taxon>Pseudomonadati</taxon>
        <taxon>Pseudomonadota</taxon>
        <taxon>Alphaproteobacteria</taxon>
        <taxon>Hyphomicrobiales</taxon>
        <taxon>Rhizobiaceae</taxon>
        <taxon>Rhizobium/Agrobacterium group</taxon>
        <taxon>Rhizobium</taxon>
    </lineage>
</organism>
<dbReference type="EMBL" id="CP117255">
    <property type="protein sequence ID" value="WFR94224.1"/>
    <property type="molecule type" value="Genomic_DNA"/>
</dbReference>
<dbReference type="InterPro" id="IPR038573">
    <property type="entry name" value="BrnT_sf"/>
</dbReference>
<gene>
    <name evidence="1" type="ORF">PR017_10255</name>
</gene>
<dbReference type="InterPro" id="IPR007460">
    <property type="entry name" value="BrnT_toxin"/>
</dbReference>
<dbReference type="KEGG" id="rtu:PR017_10255"/>
<dbReference type="Pfam" id="PF04365">
    <property type="entry name" value="BrnT_toxin"/>
    <property type="match status" value="1"/>
</dbReference>
<accession>A0AAF1KVH6</accession>
<name>A0AAF1KVH6_9HYPH</name>
<reference evidence="1 2" key="1">
    <citation type="journal article" date="2018" name="Sci. Rep.">
        <title>Rhizobium tumorigenes sp. nov., a novel plant tumorigenic bacterium isolated from cane gall tumors on thornless blackberry.</title>
        <authorList>
            <person name="Kuzmanovi N."/>
            <person name="Smalla K."/>
            <person name="Gronow S."/>
            <person name="PuBawska J."/>
        </authorList>
    </citation>
    <scope>NUCLEOTIDE SEQUENCE [LARGE SCALE GENOMIC DNA]</scope>
    <source>
        <strain evidence="1 2">1078</strain>
    </source>
</reference>
<keyword evidence="2" id="KW-1185">Reference proteome</keyword>
<sequence>MAFEFDPDKSRTNKIKHGIDLVEAQRLWIDRFLISFPARDGLESRFVAIGQIDGKHWSAICTRRHDNIRIISVRRSRKEEIALYEGK</sequence>
<evidence type="ECO:0000313" key="1">
    <source>
        <dbReference type="EMBL" id="WFR94224.1"/>
    </source>
</evidence>